<proteinExistence type="predicted"/>
<reference evidence="1" key="1">
    <citation type="journal article" date="2023" name="Mol. Phylogenet. Evol.">
        <title>Genome-scale phylogeny and comparative genomics of the fungal order Sordariales.</title>
        <authorList>
            <person name="Hensen N."/>
            <person name="Bonometti L."/>
            <person name="Westerberg I."/>
            <person name="Brannstrom I.O."/>
            <person name="Guillou S."/>
            <person name="Cros-Aarteil S."/>
            <person name="Calhoun S."/>
            <person name="Haridas S."/>
            <person name="Kuo A."/>
            <person name="Mondo S."/>
            <person name="Pangilinan J."/>
            <person name="Riley R."/>
            <person name="LaButti K."/>
            <person name="Andreopoulos B."/>
            <person name="Lipzen A."/>
            <person name="Chen C."/>
            <person name="Yan M."/>
            <person name="Daum C."/>
            <person name="Ng V."/>
            <person name="Clum A."/>
            <person name="Steindorff A."/>
            <person name="Ohm R.A."/>
            <person name="Martin F."/>
            <person name="Silar P."/>
            <person name="Natvig D.O."/>
            <person name="Lalanne C."/>
            <person name="Gautier V."/>
            <person name="Ament-Velasquez S.L."/>
            <person name="Kruys A."/>
            <person name="Hutchinson M.I."/>
            <person name="Powell A.J."/>
            <person name="Barry K."/>
            <person name="Miller A.N."/>
            <person name="Grigoriev I.V."/>
            <person name="Debuchy R."/>
            <person name="Gladieux P."/>
            <person name="Hiltunen Thoren M."/>
            <person name="Johannesson H."/>
        </authorList>
    </citation>
    <scope>NUCLEOTIDE SEQUENCE</scope>
    <source>
        <strain evidence="1">CBS 168.71</strain>
    </source>
</reference>
<dbReference type="EMBL" id="JAUEPN010000005">
    <property type="protein sequence ID" value="KAK3294296.1"/>
    <property type="molecule type" value="Genomic_DNA"/>
</dbReference>
<dbReference type="AlphaFoldDB" id="A0AAE0HD68"/>
<evidence type="ECO:0000313" key="1">
    <source>
        <dbReference type="EMBL" id="KAK3294296.1"/>
    </source>
</evidence>
<keyword evidence="2" id="KW-1185">Reference proteome</keyword>
<reference evidence="1" key="2">
    <citation type="submission" date="2023-06" db="EMBL/GenBank/DDBJ databases">
        <authorList>
            <consortium name="Lawrence Berkeley National Laboratory"/>
            <person name="Haridas S."/>
            <person name="Hensen N."/>
            <person name="Bonometti L."/>
            <person name="Westerberg I."/>
            <person name="Brannstrom I.O."/>
            <person name="Guillou S."/>
            <person name="Cros-Aarteil S."/>
            <person name="Calhoun S."/>
            <person name="Kuo A."/>
            <person name="Mondo S."/>
            <person name="Pangilinan J."/>
            <person name="Riley R."/>
            <person name="Labutti K."/>
            <person name="Andreopoulos B."/>
            <person name="Lipzen A."/>
            <person name="Chen C."/>
            <person name="Yanf M."/>
            <person name="Daum C."/>
            <person name="Ng V."/>
            <person name="Clum A."/>
            <person name="Steindorff A."/>
            <person name="Ohm R."/>
            <person name="Martin F."/>
            <person name="Silar P."/>
            <person name="Natvig D."/>
            <person name="Lalanne C."/>
            <person name="Gautier V."/>
            <person name="Ament-Velasquez S.L."/>
            <person name="Kruys A."/>
            <person name="Hutchinson M.I."/>
            <person name="Powell A.J."/>
            <person name="Barry K."/>
            <person name="Miller A.N."/>
            <person name="Grigoriev I.V."/>
            <person name="Debuchy R."/>
            <person name="Gladieux P."/>
            <person name="Thoren M.H."/>
            <person name="Johannesson H."/>
        </authorList>
    </citation>
    <scope>NUCLEOTIDE SEQUENCE</scope>
    <source>
        <strain evidence="1">CBS 168.71</strain>
    </source>
</reference>
<gene>
    <name evidence="1" type="ORF">B0H64DRAFT_433482</name>
</gene>
<dbReference type="RefSeq" id="XP_062657810.1">
    <property type="nucleotide sequence ID" value="XM_062806048.1"/>
</dbReference>
<accession>A0AAE0HD68</accession>
<name>A0AAE0HD68_9PEZI</name>
<organism evidence="1 2">
    <name type="scientific">Chaetomium fimeti</name>
    <dbReference type="NCBI Taxonomy" id="1854472"/>
    <lineage>
        <taxon>Eukaryota</taxon>
        <taxon>Fungi</taxon>
        <taxon>Dikarya</taxon>
        <taxon>Ascomycota</taxon>
        <taxon>Pezizomycotina</taxon>
        <taxon>Sordariomycetes</taxon>
        <taxon>Sordariomycetidae</taxon>
        <taxon>Sordariales</taxon>
        <taxon>Chaetomiaceae</taxon>
        <taxon>Chaetomium</taxon>
    </lineage>
</organism>
<sequence>MASKSPTEYKIRYEEIGYPQAMKLFASIRCFTSKDEVCFTKVNSAIFDIPRSKVAALKADGTIRCFADVKYEPGPESRHSSTAFGLARTLVDEGPRPYFTDNMTTMYYDDDMRVEESFELNPFFSSSYSRGRRRVDAQLQNRVLAGREEAVRKGYRKCTSKERVVVASPVQEISPPCAPINQYGLSAQTPELGRGVSVPSKVPSLQNGFQCKGLISDGPVSVSHGMGADECMVNESVRTLAASPVDEHPWHPSMISTSLQAQAE</sequence>
<dbReference type="GeneID" id="87842996"/>
<dbReference type="Proteomes" id="UP001278766">
    <property type="component" value="Unassembled WGS sequence"/>
</dbReference>
<comment type="caution">
    <text evidence="1">The sequence shown here is derived from an EMBL/GenBank/DDBJ whole genome shotgun (WGS) entry which is preliminary data.</text>
</comment>
<protein>
    <submittedName>
        <fullName evidence="1">Uncharacterized protein</fullName>
    </submittedName>
</protein>
<evidence type="ECO:0000313" key="2">
    <source>
        <dbReference type="Proteomes" id="UP001278766"/>
    </source>
</evidence>